<name>A0ABS3NRC5_9GAMM</name>
<evidence type="ECO:0000256" key="1">
    <source>
        <dbReference type="ARBA" id="ARBA00007274"/>
    </source>
</evidence>
<sequence>MTYFGGGCEIRNAKVGRYCSIGKNVTIGLYNHPIDFLTTHPICFQGGIKLIDDKYNKKLTRKSTFKTTNIPVTIKNDVWIGHHAIIKSGVIIHTGAIVGAGAVVTKDVPPYAIVAGNPAKILKYRFEPEIITALLASKWWTYDLAEIEPSIGYDDVASILEIFDHPNHSQSLNKIHVNAYQLTFDASRYLLQVKNV</sequence>
<dbReference type="PANTHER" id="PTHR43300:SF11">
    <property type="entry name" value="ACETYLTRANSFERASE RV3034C-RELATED"/>
    <property type="match status" value="1"/>
</dbReference>
<dbReference type="PANTHER" id="PTHR43300">
    <property type="entry name" value="ACETYLTRANSFERASE"/>
    <property type="match status" value="1"/>
</dbReference>
<gene>
    <name evidence="2" type="ORF">J3492_12235</name>
</gene>
<keyword evidence="3" id="KW-1185">Reference proteome</keyword>
<dbReference type="EMBL" id="JAGBKM010000030">
    <property type="protein sequence ID" value="MBO1531972.1"/>
    <property type="molecule type" value="Genomic_DNA"/>
</dbReference>
<dbReference type="InterPro" id="IPR011004">
    <property type="entry name" value="Trimer_LpxA-like_sf"/>
</dbReference>
<evidence type="ECO:0000313" key="3">
    <source>
        <dbReference type="Proteomes" id="UP000664554"/>
    </source>
</evidence>
<protein>
    <submittedName>
        <fullName evidence="2">CatB-related O-acetyltransferase</fullName>
    </submittedName>
</protein>
<accession>A0ABS3NRC5</accession>
<comment type="similarity">
    <text evidence="1">Belongs to the transferase hexapeptide repeat family.</text>
</comment>
<dbReference type="InterPro" id="IPR001451">
    <property type="entry name" value="Hexapep"/>
</dbReference>
<dbReference type="InterPro" id="IPR050179">
    <property type="entry name" value="Trans_hexapeptide_repeat"/>
</dbReference>
<proteinExistence type="inferred from homology"/>
<dbReference type="Pfam" id="PF00132">
    <property type="entry name" value="Hexapep"/>
    <property type="match status" value="1"/>
</dbReference>
<organism evidence="2 3">
    <name type="scientific">Psychrobacter coccoides</name>
    <dbReference type="NCBI Taxonomy" id="2818440"/>
    <lineage>
        <taxon>Bacteria</taxon>
        <taxon>Pseudomonadati</taxon>
        <taxon>Pseudomonadota</taxon>
        <taxon>Gammaproteobacteria</taxon>
        <taxon>Moraxellales</taxon>
        <taxon>Moraxellaceae</taxon>
        <taxon>Psychrobacter</taxon>
    </lineage>
</organism>
<dbReference type="Proteomes" id="UP000664554">
    <property type="component" value="Unassembled WGS sequence"/>
</dbReference>
<dbReference type="CDD" id="cd03349">
    <property type="entry name" value="LbH_XAT"/>
    <property type="match status" value="1"/>
</dbReference>
<evidence type="ECO:0000313" key="2">
    <source>
        <dbReference type="EMBL" id="MBO1531972.1"/>
    </source>
</evidence>
<dbReference type="Gene3D" id="2.160.10.10">
    <property type="entry name" value="Hexapeptide repeat proteins"/>
    <property type="match status" value="1"/>
</dbReference>
<reference evidence="2 3" key="1">
    <citation type="submission" date="2021-03" db="EMBL/GenBank/DDBJ databases">
        <authorList>
            <person name="Shang D.-D."/>
            <person name="Du Z.-J."/>
            <person name="Chen G.-J."/>
        </authorList>
    </citation>
    <scope>NUCLEOTIDE SEQUENCE [LARGE SCALE GENOMIC DNA]</scope>
    <source>
        <strain evidence="2 3">F1192</strain>
    </source>
</reference>
<comment type="caution">
    <text evidence="2">The sequence shown here is derived from an EMBL/GenBank/DDBJ whole genome shotgun (WGS) entry which is preliminary data.</text>
</comment>
<dbReference type="SUPFAM" id="SSF51161">
    <property type="entry name" value="Trimeric LpxA-like enzymes"/>
    <property type="match status" value="1"/>
</dbReference>